<dbReference type="EMBL" id="NRSZ01000664">
    <property type="protein sequence ID" value="PNY25785.1"/>
    <property type="molecule type" value="Genomic_DNA"/>
</dbReference>
<feature type="compositionally biased region" description="Low complexity" evidence="1">
    <location>
        <begin position="761"/>
        <end position="774"/>
    </location>
</feature>
<dbReference type="InterPro" id="IPR052981">
    <property type="entry name" value="Ingression_C2_domain"/>
</dbReference>
<feature type="non-terminal residue" evidence="3">
    <location>
        <position position="1"/>
    </location>
</feature>
<dbReference type="STRING" id="45235.A0A2K3QE17"/>
<sequence length="927" mass="101125">NPPPPCKQTSSFITSDAYPVAPTRAAGCEPTMATAKSKPYALNGSHTSGIFADMSIDGPVIGTLVAIVDRAKNLPNRKTIGKQDPYCAARLGKEAKKTTTDVRGGQTPKWDEELRFTVHDSPDYYQLKISVFTDDRKTDLIGEAWVDLKGIVVAGGGQNDMWQTLSCRGKYAGEIRVEITYYDNRPKPDKPALKPRQPAGSEQDADSMSQRGPVKRRPLPSDPVTGEAPLPPPPAPLPAEHHHQTPPRSHGKSASHSGFVPTQSPLQAVEYNTPPPPAAQQHPDHYSPSSQPRYSNARVDGPRQTQRSRESFDAALRLHEDRGYSQAAPASPYDQPDPPRRSPLPEHRHEMPAGDDVWQLLQFEDGPPPPPPAHRSRHNSGGQELVHRSSYDPPPQKSMPSLPMRHDVLKSEAHRHSAPSYPGRPTFRAYDSAPAASNARVSYNPSSYESSSTRFHSHDAAYDSQYRSMQPTVEDVPESPPGPLANPYRHGGSRMNSRDEMTFETNPSTGPLNLGHSPGVSPPYISGGSHQDRNGHPASAPQFPARDYADSPSYQPYNGQNHRPSPRHEPGPNNNRALQAYGLPEVPASLCPGLDSGLSYEISEQIYEERRRDRYPPAATPTRGRHISEGPPSYGASPQGYAPHSRDGRSAITYSGGPDNQLVRHRNVSPNPNPQHAIRRKSVSPAPPPADNRRVSDIPFSPDSYDALNPSMATPRDSNLGSERAHPDDKIMTHDGREIDPSDHLPMESWAPEPEPKPEQKQASPEPRARPSPSGAQPMPPSGRRPLRVAGRPQSSTGPPPSFHNYGEDLRTPPAPVSTGRNRLQKKANRASAGPSPAMSSPLAPVSTDNYQDRQSPYTPTRGHGLRRAGSWDYPSENHAPHHGSGPPIPAKVPLMSGANGGVDYALMEEMQRIDIGAGRSRRRGGY</sequence>
<dbReference type="InterPro" id="IPR000008">
    <property type="entry name" value="C2_dom"/>
</dbReference>
<evidence type="ECO:0000256" key="1">
    <source>
        <dbReference type="SAM" id="MobiDB-lite"/>
    </source>
</evidence>
<organism evidence="3 4">
    <name type="scientific">Tolypocladium capitatum</name>
    <dbReference type="NCBI Taxonomy" id="45235"/>
    <lineage>
        <taxon>Eukaryota</taxon>
        <taxon>Fungi</taxon>
        <taxon>Dikarya</taxon>
        <taxon>Ascomycota</taxon>
        <taxon>Pezizomycotina</taxon>
        <taxon>Sordariomycetes</taxon>
        <taxon>Hypocreomycetidae</taxon>
        <taxon>Hypocreales</taxon>
        <taxon>Ophiocordycipitaceae</taxon>
        <taxon>Tolypocladium</taxon>
    </lineage>
</organism>
<proteinExistence type="predicted"/>
<feature type="compositionally biased region" description="Basic and acidic residues" evidence="1">
    <location>
        <begin position="337"/>
        <end position="352"/>
    </location>
</feature>
<dbReference type="Proteomes" id="UP000236621">
    <property type="component" value="Unassembled WGS sequence"/>
</dbReference>
<dbReference type="PANTHER" id="PTHR47052:SF3">
    <property type="entry name" value="INGRESSION PROTEIN 1"/>
    <property type="match status" value="1"/>
</dbReference>
<dbReference type="SMART" id="SM00239">
    <property type="entry name" value="C2"/>
    <property type="match status" value="1"/>
</dbReference>
<feature type="compositionally biased region" description="Polar residues" evidence="1">
    <location>
        <begin position="252"/>
        <end position="266"/>
    </location>
</feature>
<comment type="caution">
    <text evidence="3">The sequence shown here is derived from an EMBL/GenBank/DDBJ whole genome shotgun (WGS) entry which is preliminary data.</text>
</comment>
<feature type="compositionally biased region" description="Polar residues" evidence="1">
    <location>
        <begin position="552"/>
        <end position="563"/>
    </location>
</feature>
<feature type="region of interest" description="Disordered" evidence="1">
    <location>
        <begin position="182"/>
        <end position="581"/>
    </location>
</feature>
<feature type="compositionally biased region" description="Basic and acidic residues" evidence="1">
    <location>
        <begin position="404"/>
        <end position="415"/>
    </location>
</feature>
<evidence type="ECO:0000313" key="4">
    <source>
        <dbReference type="Proteomes" id="UP000236621"/>
    </source>
</evidence>
<feature type="compositionally biased region" description="Basic and acidic residues" evidence="1">
    <location>
        <begin position="307"/>
        <end position="323"/>
    </location>
</feature>
<dbReference type="Pfam" id="PF00168">
    <property type="entry name" value="C2"/>
    <property type="match status" value="1"/>
</dbReference>
<dbReference type="Gene3D" id="2.60.40.150">
    <property type="entry name" value="C2 domain"/>
    <property type="match status" value="1"/>
</dbReference>
<name>A0A2K3QE17_9HYPO</name>
<dbReference type="OrthoDB" id="270970at2759"/>
<dbReference type="AlphaFoldDB" id="A0A2K3QE17"/>
<dbReference type="CDD" id="cd08681">
    <property type="entry name" value="C2_fungal_Inn1p-like"/>
    <property type="match status" value="1"/>
</dbReference>
<feature type="region of interest" description="Disordered" evidence="1">
    <location>
        <begin position="605"/>
        <end position="895"/>
    </location>
</feature>
<feature type="compositionally biased region" description="Low complexity" evidence="1">
    <location>
        <begin position="831"/>
        <end position="845"/>
    </location>
</feature>
<protein>
    <submittedName>
        <fullName evidence="3">Ingression protein fic1</fullName>
    </submittedName>
</protein>
<dbReference type="InterPro" id="IPR035892">
    <property type="entry name" value="C2_domain_sf"/>
</dbReference>
<feature type="compositionally biased region" description="Basic and acidic residues" evidence="1">
    <location>
        <begin position="723"/>
        <end position="746"/>
    </location>
</feature>
<dbReference type="SUPFAM" id="SSF49562">
    <property type="entry name" value="C2 domain (Calcium/lipid-binding domain, CaLB)"/>
    <property type="match status" value="1"/>
</dbReference>
<evidence type="ECO:0000259" key="2">
    <source>
        <dbReference type="PROSITE" id="PS50004"/>
    </source>
</evidence>
<evidence type="ECO:0000313" key="3">
    <source>
        <dbReference type="EMBL" id="PNY25785.1"/>
    </source>
</evidence>
<dbReference type="PROSITE" id="PS50004">
    <property type="entry name" value="C2"/>
    <property type="match status" value="1"/>
</dbReference>
<dbReference type="PANTHER" id="PTHR47052">
    <property type="entry name" value="CONSERVED SERINE PROLINE-RICH PROTEIN (AFU_ORTHOLOGUE AFUA_2G01790)"/>
    <property type="match status" value="1"/>
</dbReference>
<feature type="compositionally biased region" description="Polar residues" evidence="1">
    <location>
        <begin position="847"/>
        <end position="859"/>
    </location>
</feature>
<accession>A0A2K3QE17</accession>
<keyword evidence="4" id="KW-1185">Reference proteome</keyword>
<feature type="compositionally biased region" description="Low complexity" evidence="1">
    <location>
        <begin position="442"/>
        <end position="452"/>
    </location>
</feature>
<gene>
    <name evidence="3" type="ORF">TCAP_04269</name>
</gene>
<dbReference type="InterPro" id="IPR037791">
    <property type="entry name" value="C2_fungal_Inn1"/>
</dbReference>
<feature type="domain" description="C2" evidence="2">
    <location>
        <begin position="44"/>
        <end position="163"/>
    </location>
</feature>
<reference evidence="3 4" key="1">
    <citation type="submission" date="2017-08" db="EMBL/GenBank/DDBJ databases">
        <title>Harnessing the power of phylogenomics to disentangle the directionality and signatures of interkingdom host jumping in the parasitic fungal genus Tolypocladium.</title>
        <authorList>
            <person name="Quandt C.A."/>
            <person name="Patterson W."/>
            <person name="Spatafora J.W."/>
        </authorList>
    </citation>
    <scope>NUCLEOTIDE SEQUENCE [LARGE SCALE GENOMIC DNA]</scope>
    <source>
        <strain evidence="3 4">CBS 113982</strain>
    </source>
</reference>